<dbReference type="InterPro" id="IPR051678">
    <property type="entry name" value="AGP_Transferase"/>
</dbReference>
<dbReference type="Gene3D" id="3.90.1200.10">
    <property type="match status" value="1"/>
</dbReference>
<dbReference type="InterPro" id="IPR002575">
    <property type="entry name" value="Aminoglycoside_PTrfase"/>
</dbReference>
<dbReference type="EMBL" id="JAAFYZ010000035">
    <property type="protein sequence ID" value="MBS2547817.1"/>
    <property type="molecule type" value="Genomic_DNA"/>
</dbReference>
<name>A0ABS5KP65_9ACTN</name>
<keyword evidence="3" id="KW-1185">Reference proteome</keyword>
<feature type="domain" description="Aminoglycoside phosphotransferase" evidence="1">
    <location>
        <begin position="35"/>
        <end position="260"/>
    </location>
</feature>
<dbReference type="Gene3D" id="3.30.200.20">
    <property type="entry name" value="Phosphorylase Kinase, domain 1"/>
    <property type="match status" value="1"/>
</dbReference>
<accession>A0ABS5KP65</accession>
<dbReference type="RefSeq" id="WP_212009413.1">
    <property type="nucleotide sequence ID" value="NZ_JAAFYZ010000035.1"/>
</dbReference>
<evidence type="ECO:0000313" key="3">
    <source>
        <dbReference type="Proteomes" id="UP000730482"/>
    </source>
</evidence>
<dbReference type="CDD" id="cd05154">
    <property type="entry name" value="ACAD10_11_N-like"/>
    <property type="match status" value="1"/>
</dbReference>
<dbReference type="InterPro" id="IPR041726">
    <property type="entry name" value="ACAD10_11_N"/>
</dbReference>
<dbReference type="SUPFAM" id="SSF56112">
    <property type="entry name" value="Protein kinase-like (PK-like)"/>
    <property type="match status" value="1"/>
</dbReference>
<evidence type="ECO:0000313" key="2">
    <source>
        <dbReference type="EMBL" id="MBS2547817.1"/>
    </source>
</evidence>
<dbReference type="PANTHER" id="PTHR21310">
    <property type="entry name" value="AMINOGLYCOSIDE PHOSPHOTRANSFERASE-RELATED-RELATED"/>
    <property type="match status" value="1"/>
</dbReference>
<comment type="caution">
    <text evidence="2">The sequence shown here is derived from an EMBL/GenBank/DDBJ whole genome shotgun (WGS) entry which is preliminary data.</text>
</comment>
<organism evidence="2 3">
    <name type="scientific">Catenulispora pinistramenti</name>
    <dbReference type="NCBI Taxonomy" id="2705254"/>
    <lineage>
        <taxon>Bacteria</taxon>
        <taxon>Bacillati</taxon>
        <taxon>Actinomycetota</taxon>
        <taxon>Actinomycetes</taxon>
        <taxon>Catenulisporales</taxon>
        <taxon>Catenulisporaceae</taxon>
        <taxon>Catenulispora</taxon>
    </lineage>
</organism>
<sequence length="345" mass="37105">MAGSGSAGSGSAAELPGLVSGWLGESGIEYEPPLTLTRVGVGQSNLTYAVTDATGRPDRRWIVRRPPLGHLLASAHDVAREARVLTALRDSDVPVPHVFGVWKTDEVPMVLMEFVDGLVLDRQEVVDAVPEPTRHAVGLSIARALAPVHAVDLARTELIDLASHKPYAQRQLKRWTTQWQNSKTRESADLDTLTAGLAAAIPGQRELTLVHGDFHMRNVIVSPDDGSVRSVLDWELCTLGDPLADVGTLLAYWPADGEAGQGLLSNSAMPGFPDRDEMAAAYLEASGRDGSALGFWHALGLWKIAIIAEGVLRRVQDEPRNRAAAFAPTTDQIDSLIAKALRTLT</sequence>
<proteinExistence type="predicted"/>
<dbReference type="PANTHER" id="PTHR21310:SF40">
    <property type="entry name" value="AMINOGLYCOSIDE PHOSPHOTRANSFERASE DOMAIN-CONTAINING PROTEIN-RELATED"/>
    <property type="match status" value="1"/>
</dbReference>
<dbReference type="Proteomes" id="UP000730482">
    <property type="component" value="Unassembled WGS sequence"/>
</dbReference>
<protein>
    <submittedName>
        <fullName evidence="2">Phosphotransferase family protein</fullName>
    </submittedName>
</protein>
<reference evidence="2 3" key="1">
    <citation type="submission" date="2020-02" db="EMBL/GenBank/DDBJ databases">
        <title>Acidophilic actinobacteria isolated from forest soil.</title>
        <authorList>
            <person name="Golinska P."/>
        </authorList>
    </citation>
    <scope>NUCLEOTIDE SEQUENCE [LARGE SCALE GENOMIC DNA]</scope>
    <source>
        <strain evidence="2 3">NL8</strain>
    </source>
</reference>
<dbReference type="Pfam" id="PF01636">
    <property type="entry name" value="APH"/>
    <property type="match status" value="1"/>
</dbReference>
<dbReference type="InterPro" id="IPR011009">
    <property type="entry name" value="Kinase-like_dom_sf"/>
</dbReference>
<gene>
    <name evidence="2" type="ORF">KGQ19_13165</name>
</gene>
<evidence type="ECO:0000259" key="1">
    <source>
        <dbReference type="Pfam" id="PF01636"/>
    </source>
</evidence>